<evidence type="ECO:0000256" key="5">
    <source>
        <dbReference type="ARBA" id="ARBA00022825"/>
    </source>
</evidence>
<dbReference type="PIRSF" id="PIRSF028757">
    <property type="entry name" value="LD-carboxypeptidase"/>
    <property type="match status" value="1"/>
</dbReference>
<evidence type="ECO:0000259" key="7">
    <source>
        <dbReference type="Pfam" id="PF02016"/>
    </source>
</evidence>
<dbReference type="Pfam" id="PF17676">
    <property type="entry name" value="Peptidase_S66C"/>
    <property type="match status" value="1"/>
</dbReference>
<dbReference type="Gene3D" id="3.50.30.60">
    <property type="entry name" value="LD-carboxypeptidase A C-terminal domain-like"/>
    <property type="match status" value="1"/>
</dbReference>
<keyword evidence="4 9" id="KW-0378">Hydrolase</keyword>
<dbReference type="EC" id="3.4.17.13" evidence="9"/>
<protein>
    <submittedName>
        <fullName evidence="9">Muramoyltetrapeptide carboxypeptidase</fullName>
        <ecNumber evidence="9">3.4.17.13</ecNumber>
    </submittedName>
</protein>
<keyword evidence="2 9" id="KW-0121">Carboxypeptidase</keyword>
<dbReference type="Gene3D" id="3.40.50.10740">
    <property type="entry name" value="Class I glutamine amidotransferase-like"/>
    <property type="match status" value="1"/>
</dbReference>
<dbReference type="PANTHER" id="PTHR30237">
    <property type="entry name" value="MURAMOYLTETRAPEPTIDE CARBOXYPEPTIDASE"/>
    <property type="match status" value="1"/>
</dbReference>
<comment type="similarity">
    <text evidence="1">Belongs to the peptidase S66 family.</text>
</comment>
<evidence type="ECO:0000256" key="4">
    <source>
        <dbReference type="ARBA" id="ARBA00022801"/>
    </source>
</evidence>
<feature type="active site" description="Charge relay system" evidence="6">
    <location>
        <position position="200"/>
    </location>
</feature>
<name>A0A7X3G4F3_9BURK</name>
<keyword evidence="3" id="KW-0645">Protease</keyword>
<evidence type="ECO:0000313" key="10">
    <source>
        <dbReference type="Proteomes" id="UP000443353"/>
    </source>
</evidence>
<organism evidence="9 10">
    <name type="scientific">Massilia cellulosiltytica</name>
    <dbReference type="NCBI Taxonomy" id="2683234"/>
    <lineage>
        <taxon>Bacteria</taxon>
        <taxon>Pseudomonadati</taxon>
        <taxon>Pseudomonadota</taxon>
        <taxon>Betaproteobacteria</taxon>
        <taxon>Burkholderiales</taxon>
        <taxon>Oxalobacteraceae</taxon>
        <taxon>Telluria group</taxon>
        <taxon>Massilia</taxon>
    </lineage>
</organism>
<dbReference type="SUPFAM" id="SSF141986">
    <property type="entry name" value="LD-carboxypeptidase A C-terminal domain-like"/>
    <property type="match status" value="1"/>
</dbReference>
<dbReference type="InterPro" id="IPR027461">
    <property type="entry name" value="Carboxypeptidase_A_C_sf"/>
</dbReference>
<feature type="domain" description="LD-carboxypeptidase N-terminal" evidence="7">
    <location>
        <begin position="8"/>
        <end position="125"/>
    </location>
</feature>
<dbReference type="InterPro" id="IPR027478">
    <property type="entry name" value="LdcA_N"/>
</dbReference>
<dbReference type="PANTHER" id="PTHR30237:SF2">
    <property type="entry name" value="MUREIN TETRAPEPTIDE CARBOXYPEPTIDASE"/>
    <property type="match status" value="1"/>
</dbReference>
<dbReference type="CDD" id="cd07025">
    <property type="entry name" value="Peptidase_S66"/>
    <property type="match status" value="1"/>
</dbReference>
<dbReference type="SUPFAM" id="SSF52317">
    <property type="entry name" value="Class I glutamine amidotransferase-like"/>
    <property type="match status" value="1"/>
</dbReference>
<evidence type="ECO:0000313" key="9">
    <source>
        <dbReference type="EMBL" id="MVW63502.1"/>
    </source>
</evidence>
<keyword evidence="5" id="KW-0720">Serine protease</keyword>
<dbReference type="GO" id="GO:0008236">
    <property type="term" value="F:serine-type peptidase activity"/>
    <property type="evidence" value="ECO:0007669"/>
    <property type="project" value="UniProtKB-KW"/>
</dbReference>
<dbReference type="InterPro" id="IPR040921">
    <property type="entry name" value="Peptidase_S66C"/>
</dbReference>
<feature type="active site" description="Charge relay system" evidence="6">
    <location>
        <position position="270"/>
    </location>
</feature>
<reference evidence="9 10" key="1">
    <citation type="submission" date="2019-12" db="EMBL/GenBank/DDBJ databases">
        <authorList>
            <person name="Li C."/>
            <person name="Zhao J."/>
        </authorList>
    </citation>
    <scope>NUCLEOTIDE SEQUENCE [LARGE SCALE GENOMIC DNA]</scope>
    <source>
        <strain evidence="9 10">NEAU-DD11</strain>
    </source>
</reference>
<proteinExistence type="inferred from homology"/>
<gene>
    <name evidence="9" type="primary">ldcA</name>
    <name evidence="9" type="ORF">GPY61_26610</name>
</gene>
<evidence type="ECO:0000256" key="6">
    <source>
        <dbReference type="PIRSR" id="PIRSR028757-1"/>
    </source>
</evidence>
<feature type="active site" description="Nucleophile" evidence="6">
    <location>
        <position position="105"/>
    </location>
</feature>
<sequence>MTIQKPGIALIAPGSYAPEPEAIPRGIARLEAQGILVHNYYKHEERHQRFGATDTERLAQLEAAAADPDVQVVMAIRGAYGMTRLLPHIDFERMAASGKIFVGYSDVTAFHMALYARAGAISYAGPMFTADVGAAEPNAFTLDDFWHCLAGPTHTISGHGAANPRLDVTGTVWGGNLAMIMSLMGTPYFPRIDGGILFLEDIAEHPFRVERMLLQLMHAGVLERQRAVVLGDFSGYRLGVNDNGYNFDEMLAYVRATLPVPVLTGLEFGHIARHVTIPFGAQGHLQCDGERWSLALSSYPTLRTA</sequence>
<dbReference type="Proteomes" id="UP000443353">
    <property type="component" value="Unassembled WGS sequence"/>
</dbReference>
<dbReference type="InterPro" id="IPR003507">
    <property type="entry name" value="S66_fam"/>
</dbReference>
<dbReference type="GO" id="GO:0006508">
    <property type="term" value="P:proteolysis"/>
    <property type="evidence" value="ECO:0007669"/>
    <property type="project" value="UniProtKB-KW"/>
</dbReference>
<dbReference type="NCBIfam" id="NF008424">
    <property type="entry name" value="PRK11253.1"/>
    <property type="match status" value="1"/>
</dbReference>
<dbReference type="EMBL" id="WSES01000009">
    <property type="protein sequence ID" value="MVW63502.1"/>
    <property type="molecule type" value="Genomic_DNA"/>
</dbReference>
<feature type="domain" description="LD-carboxypeptidase C-terminal" evidence="8">
    <location>
        <begin position="169"/>
        <end position="284"/>
    </location>
</feature>
<accession>A0A7X3G4F3</accession>
<dbReference type="AlphaFoldDB" id="A0A7X3G4F3"/>
<keyword evidence="10" id="KW-1185">Reference proteome</keyword>
<dbReference type="Pfam" id="PF02016">
    <property type="entry name" value="Peptidase_S66"/>
    <property type="match status" value="1"/>
</dbReference>
<evidence type="ECO:0000256" key="3">
    <source>
        <dbReference type="ARBA" id="ARBA00022670"/>
    </source>
</evidence>
<evidence type="ECO:0000259" key="8">
    <source>
        <dbReference type="Pfam" id="PF17676"/>
    </source>
</evidence>
<dbReference type="InterPro" id="IPR040449">
    <property type="entry name" value="Peptidase_S66_N"/>
</dbReference>
<evidence type="ECO:0000256" key="1">
    <source>
        <dbReference type="ARBA" id="ARBA00010233"/>
    </source>
</evidence>
<dbReference type="InterPro" id="IPR029062">
    <property type="entry name" value="Class_I_gatase-like"/>
</dbReference>
<comment type="caution">
    <text evidence="9">The sequence shown here is derived from an EMBL/GenBank/DDBJ whole genome shotgun (WGS) entry which is preliminary data.</text>
</comment>
<dbReference type="RefSeq" id="WP_056132712.1">
    <property type="nucleotide sequence ID" value="NZ_WSES01000009.1"/>
</dbReference>
<dbReference type="GO" id="GO:0106415">
    <property type="term" value="F:muramoyltetrapeptide carboxypeptidase activity"/>
    <property type="evidence" value="ECO:0007669"/>
    <property type="project" value="UniProtKB-EC"/>
</dbReference>
<evidence type="ECO:0000256" key="2">
    <source>
        <dbReference type="ARBA" id="ARBA00022645"/>
    </source>
</evidence>